<dbReference type="PANTHER" id="PTHR24292">
    <property type="entry name" value="CYTOCHROME P450"/>
    <property type="match status" value="1"/>
</dbReference>
<dbReference type="SUPFAM" id="SSF48264">
    <property type="entry name" value="Cytochrome P450"/>
    <property type="match status" value="1"/>
</dbReference>
<dbReference type="Pfam" id="PF00067">
    <property type="entry name" value="p450"/>
    <property type="match status" value="1"/>
</dbReference>
<evidence type="ECO:0008006" key="9">
    <source>
        <dbReference type="Google" id="ProtNLM"/>
    </source>
</evidence>
<dbReference type="Gene3D" id="1.10.630.10">
    <property type="entry name" value="Cytochrome P450"/>
    <property type="match status" value="1"/>
</dbReference>
<protein>
    <recommendedName>
        <fullName evidence="9">Cytochrome P450</fullName>
    </recommendedName>
</protein>
<comment type="cofactor">
    <cofactor evidence="1">
        <name>heme</name>
        <dbReference type="ChEBI" id="CHEBI:30413"/>
    </cofactor>
</comment>
<keyword evidence="3" id="KW-0349">Heme</keyword>
<keyword evidence="7" id="KW-0503">Monooxygenase</keyword>
<evidence type="ECO:0000256" key="2">
    <source>
        <dbReference type="ARBA" id="ARBA00010617"/>
    </source>
</evidence>
<proteinExistence type="inferred from homology"/>
<evidence type="ECO:0000256" key="6">
    <source>
        <dbReference type="ARBA" id="ARBA00023004"/>
    </source>
</evidence>
<dbReference type="GO" id="GO:0016705">
    <property type="term" value="F:oxidoreductase activity, acting on paired donors, with incorporation or reduction of molecular oxygen"/>
    <property type="evidence" value="ECO:0007669"/>
    <property type="project" value="InterPro"/>
</dbReference>
<dbReference type="PANTHER" id="PTHR24292:SF54">
    <property type="entry name" value="CYP9F3-RELATED"/>
    <property type="match status" value="1"/>
</dbReference>
<keyword evidence="5" id="KW-0560">Oxidoreductase</keyword>
<comment type="similarity">
    <text evidence="2">Belongs to the cytochrome P450 family.</text>
</comment>
<dbReference type="AlphaFoldDB" id="A0A0B7C2G4"/>
<dbReference type="GO" id="GO:0005506">
    <property type="term" value="F:iron ion binding"/>
    <property type="evidence" value="ECO:0007669"/>
    <property type="project" value="InterPro"/>
</dbReference>
<gene>
    <name evidence="8" type="primary">ORF219741</name>
</gene>
<dbReference type="GO" id="GO:0020037">
    <property type="term" value="F:heme binding"/>
    <property type="evidence" value="ECO:0007669"/>
    <property type="project" value="InterPro"/>
</dbReference>
<organism evidence="8">
    <name type="scientific">Arion vulgaris</name>
    <dbReference type="NCBI Taxonomy" id="1028688"/>
    <lineage>
        <taxon>Eukaryota</taxon>
        <taxon>Metazoa</taxon>
        <taxon>Spiralia</taxon>
        <taxon>Lophotrochozoa</taxon>
        <taxon>Mollusca</taxon>
        <taxon>Gastropoda</taxon>
        <taxon>Heterobranchia</taxon>
        <taxon>Euthyneura</taxon>
        <taxon>Panpulmonata</taxon>
        <taxon>Eupulmonata</taxon>
        <taxon>Stylommatophora</taxon>
        <taxon>Helicina</taxon>
        <taxon>Arionoidea</taxon>
        <taxon>Arionidae</taxon>
        <taxon>Arion</taxon>
    </lineage>
</organism>
<keyword evidence="6" id="KW-0408">Iron</keyword>
<evidence type="ECO:0000256" key="4">
    <source>
        <dbReference type="ARBA" id="ARBA00022723"/>
    </source>
</evidence>
<reference evidence="8" key="1">
    <citation type="submission" date="2014-12" db="EMBL/GenBank/DDBJ databases">
        <title>Insight into the proteome of Arion vulgaris.</title>
        <authorList>
            <person name="Aradska J."/>
            <person name="Bulat T."/>
            <person name="Smidak R."/>
            <person name="Sarate P."/>
            <person name="Gangsoo J."/>
            <person name="Sialana F."/>
            <person name="Bilban M."/>
            <person name="Lubec G."/>
        </authorList>
    </citation>
    <scope>NUCLEOTIDE SEQUENCE</scope>
    <source>
        <tissue evidence="8">Skin</tissue>
    </source>
</reference>
<dbReference type="InterPro" id="IPR036396">
    <property type="entry name" value="Cyt_P450_sf"/>
</dbReference>
<name>A0A0B7C2G4_9EUPU</name>
<keyword evidence="4" id="KW-0479">Metal-binding</keyword>
<evidence type="ECO:0000256" key="5">
    <source>
        <dbReference type="ARBA" id="ARBA00023002"/>
    </source>
</evidence>
<feature type="non-terminal residue" evidence="8">
    <location>
        <position position="1"/>
    </location>
</feature>
<dbReference type="GO" id="GO:0004497">
    <property type="term" value="F:monooxygenase activity"/>
    <property type="evidence" value="ECO:0007669"/>
    <property type="project" value="UniProtKB-KW"/>
</dbReference>
<evidence type="ECO:0000256" key="3">
    <source>
        <dbReference type="ARBA" id="ARBA00022617"/>
    </source>
</evidence>
<accession>A0A0B7C2G4</accession>
<evidence type="ECO:0000313" key="8">
    <source>
        <dbReference type="EMBL" id="CEK98831.1"/>
    </source>
</evidence>
<dbReference type="EMBL" id="HACG01051960">
    <property type="protein sequence ID" value="CEK98831.1"/>
    <property type="molecule type" value="Transcribed_RNA"/>
</dbReference>
<dbReference type="InterPro" id="IPR001128">
    <property type="entry name" value="Cyt_P450"/>
</dbReference>
<feature type="non-terminal residue" evidence="8">
    <location>
        <position position="123"/>
    </location>
</feature>
<sequence>ALFPNAQYLDPISMEGTDYFKMALKQTIDEKIKQEKQGVVRRHVDFLDLLLKANNAAKEGKVEDVDDDDEGDIKINKSSWEGVASAMSDDEILGHSMLIIFAGMETTATTLQLALTQLARNPD</sequence>
<evidence type="ECO:0000256" key="7">
    <source>
        <dbReference type="ARBA" id="ARBA00023033"/>
    </source>
</evidence>
<evidence type="ECO:0000256" key="1">
    <source>
        <dbReference type="ARBA" id="ARBA00001971"/>
    </source>
</evidence>
<dbReference type="InterPro" id="IPR050476">
    <property type="entry name" value="Insect_CytP450_Detox"/>
</dbReference>